<keyword evidence="5" id="KW-0997">Cell inner membrane</keyword>
<evidence type="ECO:0000256" key="10">
    <source>
        <dbReference type="ARBA" id="ARBA00030775"/>
    </source>
</evidence>
<dbReference type="InterPro" id="IPR012902">
    <property type="entry name" value="N_methyl_site"/>
</dbReference>
<comment type="similarity">
    <text evidence="9">Belongs to the GSP H family.</text>
</comment>
<keyword evidence="4" id="KW-0488">Methylation</keyword>
<dbReference type="NCBIfam" id="TIGR01708">
    <property type="entry name" value="typeII_sec_gspH"/>
    <property type="match status" value="1"/>
</dbReference>
<reference evidence="13 14" key="1">
    <citation type="submission" date="2018-02" db="EMBL/GenBank/DDBJ databases">
        <authorList>
            <person name="Dubost A."/>
        </authorList>
    </citation>
    <scope>NUCLEOTIDE SEQUENCE [LARGE SCALE GENOMIC DNA]</scope>
    <source>
        <strain evidence="14">JV551A3</strain>
    </source>
</reference>
<dbReference type="AlphaFoldDB" id="A0AAQ1SX19"/>
<feature type="domain" description="General secretion pathway GspH" evidence="12">
    <location>
        <begin position="44"/>
        <end position="146"/>
    </location>
</feature>
<keyword evidence="3" id="KW-1003">Cell membrane</keyword>
<keyword evidence="6 11" id="KW-0812">Transmembrane</keyword>
<evidence type="ECO:0000256" key="2">
    <source>
        <dbReference type="ARBA" id="ARBA00021549"/>
    </source>
</evidence>
<accession>A0AAQ1SX19</accession>
<gene>
    <name evidence="13" type="ORF">JV551A3_V1_2320109</name>
</gene>
<dbReference type="Gene3D" id="3.55.40.10">
    <property type="entry name" value="minor pseudopilin epsh domain"/>
    <property type="match status" value="1"/>
</dbReference>
<dbReference type="Pfam" id="PF12019">
    <property type="entry name" value="GspH"/>
    <property type="match status" value="1"/>
</dbReference>
<dbReference type="EMBL" id="OPYN01000232">
    <property type="protein sequence ID" value="SPO64101.1"/>
    <property type="molecule type" value="Genomic_DNA"/>
</dbReference>
<dbReference type="GO" id="GO:0015627">
    <property type="term" value="C:type II protein secretion system complex"/>
    <property type="evidence" value="ECO:0007669"/>
    <property type="project" value="InterPro"/>
</dbReference>
<dbReference type="SUPFAM" id="SSF54523">
    <property type="entry name" value="Pili subunits"/>
    <property type="match status" value="1"/>
</dbReference>
<dbReference type="GO" id="GO:0015628">
    <property type="term" value="P:protein secretion by the type II secretion system"/>
    <property type="evidence" value="ECO:0007669"/>
    <property type="project" value="InterPro"/>
</dbReference>
<dbReference type="Pfam" id="PF07963">
    <property type="entry name" value="N_methyl"/>
    <property type="match status" value="1"/>
</dbReference>
<dbReference type="GO" id="GO:0005886">
    <property type="term" value="C:plasma membrane"/>
    <property type="evidence" value="ECO:0007669"/>
    <property type="project" value="UniProtKB-SubCell"/>
</dbReference>
<dbReference type="InterPro" id="IPR002416">
    <property type="entry name" value="T2SS_protein-GspH"/>
</dbReference>
<dbReference type="PRINTS" id="PR00885">
    <property type="entry name" value="BCTERIALGSPH"/>
</dbReference>
<dbReference type="RefSeq" id="WP_133976021.1">
    <property type="nucleotide sequence ID" value="NZ_OPYN01000232.1"/>
</dbReference>
<evidence type="ECO:0000256" key="4">
    <source>
        <dbReference type="ARBA" id="ARBA00022481"/>
    </source>
</evidence>
<evidence type="ECO:0000256" key="9">
    <source>
        <dbReference type="ARBA" id="ARBA00025772"/>
    </source>
</evidence>
<keyword evidence="14" id="KW-1185">Reference proteome</keyword>
<sequence>MKKRRCNGFTLLELLLVMVVLGIVMGMAGFTFGRDPQRVANQEASLFLQLLQHARHQAVLEGVTLGIRIDAQGYQLLKTVEHSWEAAGKQRETGLDIRMEIEGVPVPLAQPGLAPQLVIYPYDEYTPFSLHFEADSARLVSLSSDGLNDPQFVR</sequence>
<evidence type="ECO:0000259" key="12">
    <source>
        <dbReference type="Pfam" id="PF12019"/>
    </source>
</evidence>
<protein>
    <recommendedName>
        <fullName evidence="2">Type II secretion system protein H</fullName>
    </recommendedName>
    <alternativeName>
        <fullName evidence="10">General secretion pathway protein H</fullName>
    </alternativeName>
</protein>
<keyword evidence="7 11" id="KW-1133">Transmembrane helix</keyword>
<name>A0AAQ1SX19_9PSED</name>
<organism evidence="13 14">
    <name type="scientific">Pseudomonas inefficax</name>
    <dbReference type="NCBI Taxonomy" id="2078786"/>
    <lineage>
        <taxon>Bacteria</taxon>
        <taxon>Pseudomonadati</taxon>
        <taxon>Pseudomonadota</taxon>
        <taxon>Gammaproteobacteria</taxon>
        <taxon>Pseudomonadales</taxon>
        <taxon>Pseudomonadaceae</taxon>
        <taxon>Pseudomonas</taxon>
    </lineage>
</organism>
<dbReference type="Proteomes" id="UP000294335">
    <property type="component" value="Unassembled WGS sequence"/>
</dbReference>
<evidence type="ECO:0000256" key="11">
    <source>
        <dbReference type="SAM" id="Phobius"/>
    </source>
</evidence>
<evidence type="ECO:0000256" key="1">
    <source>
        <dbReference type="ARBA" id="ARBA00004377"/>
    </source>
</evidence>
<dbReference type="InterPro" id="IPR049875">
    <property type="entry name" value="TypeII_GspH"/>
</dbReference>
<comment type="caution">
    <text evidence="13">The sequence shown here is derived from an EMBL/GenBank/DDBJ whole genome shotgun (WGS) entry which is preliminary data.</text>
</comment>
<comment type="subcellular location">
    <subcellularLocation>
        <location evidence="1">Cell inner membrane</location>
        <topology evidence="1">Single-pass membrane protein</topology>
    </subcellularLocation>
</comment>
<dbReference type="InterPro" id="IPR045584">
    <property type="entry name" value="Pilin-like"/>
</dbReference>
<evidence type="ECO:0000256" key="7">
    <source>
        <dbReference type="ARBA" id="ARBA00022989"/>
    </source>
</evidence>
<evidence type="ECO:0000256" key="8">
    <source>
        <dbReference type="ARBA" id="ARBA00023136"/>
    </source>
</evidence>
<evidence type="ECO:0000256" key="5">
    <source>
        <dbReference type="ARBA" id="ARBA00022519"/>
    </source>
</evidence>
<feature type="transmembrane region" description="Helical" evidence="11">
    <location>
        <begin position="12"/>
        <end position="32"/>
    </location>
</feature>
<evidence type="ECO:0000256" key="6">
    <source>
        <dbReference type="ARBA" id="ARBA00022692"/>
    </source>
</evidence>
<keyword evidence="8 11" id="KW-0472">Membrane</keyword>
<dbReference type="InterPro" id="IPR022346">
    <property type="entry name" value="T2SS_GspH"/>
</dbReference>
<proteinExistence type="inferred from homology"/>
<dbReference type="NCBIfam" id="TIGR02532">
    <property type="entry name" value="IV_pilin_GFxxxE"/>
    <property type="match status" value="1"/>
</dbReference>
<evidence type="ECO:0000256" key="3">
    <source>
        <dbReference type="ARBA" id="ARBA00022475"/>
    </source>
</evidence>
<evidence type="ECO:0000313" key="14">
    <source>
        <dbReference type="Proteomes" id="UP000294335"/>
    </source>
</evidence>
<evidence type="ECO:0000313" key="13">
    <source>
        <dbReference type="EMBL" id="SPO64101.1"/>
    </source>
</evidence>